<dbReference type="GO" id="GO:0004315">
    <property type="term" value="F:3-oxoacyl-[acyl-carrier-protein] synthase activity"/>
    <property type="evidence" value="ECO:0007669"/>
    <property type="project" value="InterPro"/>
</dbReference>
<dbReference type="InterPro" id="IPR006162">
    <property type="entry name" value="Ppantetheine_attach_site"/>
</dbReference>
<protein>
    <submittedName>
        <fullName evidence="13">Ketoacyl-synthetase-like protein</fullName>
    </submittedName>
</protein>
<reference evidence="13 14" key="1">
    <citation type="submission" date="2019-07" db="EMBL/GenBank/DDBJ databases">
        <title>Genomic Encyclopedia of Type Strains, Phase III (KMG-III): the genomes of soil and plant-associated and newly described type strains.</title>
        <authorList>
            <person name="Whitman W."/>
        </authorList>
    </citation>
    <scope>NUCLEOTIDE SEQUENCE [LARGE SCALE GENOMIC DNA]</scope>
    <source>
        <strain evidence="13 14">BL24</strain>
    </source>
</reference>
<gene>
    <name evidence="13" type="ORF">BCM02_102723</name>
</gene>
<dbReference type="Pfam" id="PF22336">
    <property type="entry name" value="RhiE-like_linker"/>
    <property type="match status" value="1"/>
</dbReference>
<evidence type="ECO:0000256" key="2">
    <source>
        <dbReference type="ARBA" id="ARBA00004496"/>
    </source>
</evidence>
<keyword evidence="14" id="KW-1185">Reference proteome</keyword>
<evidence type="ECO:0000259" key="11">
    <source>
        <dbReference type="PROSITE" id="PS50075"/>
    </source>
</evidence>
<dbReference type="PROSITE" id="PS00012">
    <property type="entry name" value="PHOSPHOPANTETHEINE"/>
    <property type="match status" value="1"/>
</dbReference>
<dbReference type="GO" id="GO:0031177">
    <property type="term" value="F:phosphopantetheine binding"/>
    <property type="evidence" value="ECO:0007669"/>
    <property type="project" value="InterPro"/>
</dbReference>
<dbReference type="EMBL" id="VNHS01000002">
    <property type="protein sequence ID" value="TYP78146.1"/>
    <property type="molecule type" value="Genomic_DNA"/>
</dbReference>
<evidence type="ECO:0000256" key="10">
    <source>
        <dbReference type="SAM" id="MobiDB-lite"/>
    </source>
</evidence>
<comment type="function">
    <text evidence="1">Involved in some intermediate steps for the synthesis of the antibiotic polyketide bacillaene which is involved in secondary metabolism.</text>
</comment>
<keyword evidence="6" id="KW-0597">Phosphoprotein</keyword>
<evidence type="ECO:0000313" key="14">
    <source>
        <dbReference type="Proteomes" id="UP000323257"/>
    </source>
</evidence>
<evidence type="ECO:0000256" key="6">
    <source>
        <dbReference type="ARBA" id="ARBA00022553"/>
    </source>
</evidence>
<dbReference type="InterPro" id="IPR016039">
    <property type="entry name" value="Thiolase-like"/>
</dbReference>
<keyword evidence="9" id="KW-0511">Multifunctional enzyme</keyword>
<evidence type="ECO:0000313" key="13">
    <source>
        <dbReference type="EMBL" id="TYP78146.1"/>
    </source>
</evidence>
<dbReference type="PANTHER" id="PTHR43775:SF37">
    <property type="entry name" value="SI:DKEY-61P9.11"/>
    <property type="match status" value="1"/>
</dbReference>
<dbReference type="Gene3D" id="3.40.50.150">
    <property type="entry name" value="Vaccinia Virus protein VP39"/>
    <property type="match status" value="1"/>
</dbReference>
<dbReference type="Gene3D" id="3.40.47.10">
    <property type="match status" value="2"/>
</dbReference>
<dbReference type="GO" id="GO:0005737">
    <property type="term" value="C:cytoplasm"/>
    <property type="evidence" value="ECO:0007669"/>
    <property type="project" value="UniProtKB-SubCell"/>
</dbReference>
<comment type="subcellular location">
    <subcellularLocation>
        <location evidence="2">Cytoplasm</location>
    </subcellularLocation>
</comment>
<dbReference type="Pfam" id="PF00550">
    <property type="entry name" value="PP-binding"/>
    <property type="match status" value="1"/>
</dbReference>
<dbReference type="InterPro" id="IPR050091">
    <property type="entry name" value="PKS_NRPS_Biosynth_Enz"/>
</dbReference>
<proteinExistence type="predicted"/>
<organism evidence="13 14">
    <name type="scientific">Paenibacillus methanolicus</name>
    <dbReference type="NCBI Taxonomy" id="582686"/>
    <lineage>
        <taxon>Bacteria</taxon>
        <taxon>Bacillati</taxon>
        <taxon>Bacillota</taxon>
        <taxon>Bacilli</taxon>
        <taxon>Bacillales</taxon>
        <taxon>Paenibacillaceae</taxon>
        <taxon>Paenibacillus</taxon>
    </lineage>
</organism>
<evidence type="ECO:0000256" key="7">
    <source>
        <dbReference type="ARBA" id="ARBA00022679"/>
    </source>
</evidence>
<dbReference type="SUPFAM" id="SSF47336">
    <property type="entry name" value="ACP-like"/>
    <property type="match status" value="1"/>
</dbReference>
<dbReference type="PANTHER" id="PTHR43775">
    <property type="entry name" value="FATTY ACID SYNTHASE"/>
    <property type="match status" value="1"/>
</dbReference>
<dbReference type="Gene3D" id="1.10.1240.100">
    <property type="match status" value="2"/>
</dbReference>
<dbReference type="InterPro" id="IPR020806">
    <property type="entry name" value="PKS_PP-bd"/>
</dbReference>
<dbReference type="SMART" id="SM00823">
    <property type="entry name" value="PKS_PP"/>
    <property type="match status" value="1"/>
</dbReference>
<feature type="domain" description="Ketosynthase family 3 (KS3)" evidence="12">
    <location>
        <begin position="1174"/>
        <end position="1608"/>
    </location>
</feature>
<keyword evidence="8" id="KW-0677">Repeat</keyword>
<dbReference type="InterPro" id="IPR009081">
    <property type="entry name" value="PP-bd_ACP"/>
</dbReference>
<dbReference type="SMART" id="SM00825">
    <property type="entry name" value="PKS_KS"/>
    <property type="match status" value="2"/>
</dbReference>
<evidence type="ECO:0000256" key="4">
    <source>
        <dbReference type="ARBA" id="ARBA00022450"/>
    </source>
</evidence>
<dbReference type="InterPro" id="IPR020841">
    <property type="entry name" value="PKS_Beta-ketoAc_synthase_dom"/>
</dbReference>
<evidence type="ECO:0000256" key="3">
    <source>
        <dbReference type="ARBA" id="ARBA00004789"/>
    </source>
</evidence>
<dbReference type="SUPFAM" id="SSF53901">
    <property type="entry name" value="Thiolase-like"/>
    <property type="match status" value="2"/>
</dbReference>
<sequence>MEQMLNRMLWGQLHAAGFFGRGRDPRSLMEQSNALRAPHRRWMRESLDVLTRAGILVRTDGGYAAAEAAPPDVRELWAQWDRMSAGWLADPDLSAQARLAERTLRALPDILAGRVKATEILFPGGTMELVEGIYKHNRTADYYNGVLGDMVEAYMEEIAAERRTSGTAARLGIRILEVGAGTGGTSAEVFRRLRPYRDLVQEYCYTDMSKAFLAHAKRAYGSENPYLNCRIMNVELPYGEQGLECGAYDLVIAANVLHATVNIRRTLRNCKAALKQNGLLLLNEITSNTVFAHVTFGLLDGWWLYEDEAIRIPGSPCLGEAEWKRALEDEGFRSVLFAADGGKGQQIIVSESDGFIRRPAATSRPAEGSPSGDKQAAGQVAASDRNAAAGTPERSVDAEGSALQERPGATVASADFTRSRSAEVTPDEVRAYVRTAIREQLEQSLQLTDDMIDDDDAFSDYGLDSITGIQLVKGLNQALGCKLSITDIFDYSSVHQLAGHLVERYASDIRLPMPAESWGIEEAAAARESSLGDEANATESSLAARRAAAASDVRADQSQVTFNEATGTLTGTAQGQSMSDGCIDAEIPAETATKADASTDAREDVGTASTRVPAKGPIAVVGMSGRFAGAEDVHQLWATLAAGDDLVKEATRWDLRRAFPKREPFALHGGFLERIDEFDAAFFNIPGQEADYMDPQQRIFLEEAWKALEDAGYAGDAIEGRRCGVYVGCQNGEYHLLYGEDAPSQALWGMSPSLIPSRIAYVLDLQGPAIAVDTACSSSLVAIHLACQGLWAGETEMALAGGVSVRLTPDFHATGSNAGLLSERGRCFAFDDRADGFVLGEGAGAVVLKRLEDAIADGDHIYGVIRGSGMNQDGRTNGITAPSAKSQERLVRGVYEDFGIDPTTIQLVEAHGTGTQLGDAIEIEALSRVFRSSTSATGICAIGSLKSNTGHTATASGVAGLIKLLLSMQKRQMPPTLHFENGNANIDFGKSPFYVNTVLAPWEAPAGAKRRAALSAFGLNGTNAHLVVEEAPYRPSPIADGGSRLIALSARTPDQLRLQAERLAGYIRREQPAGLADISFTLLTGRKHLGHRLACAARTPGELLHRLEHWLAGGSGGDVHVFDGVVRGGAKDEASLRLGRDCLSRCVAMPDGEARDESLRTLARLYAEGCPLSYGELFRGGRYARVPLPVYPLAKDRHWLPEQESERGSARGAYAAEPVAQEPIAIIGTSGSQPFVADANERGFQPQVGEVNAAAWERFDPRIFGLTPEQAALAEPHHRLALMHGWKAVEAAGCAPGALAGSRTAVFVGMGRGAAVDSSRRLALTLSDELDADLPTLNVANWLSWLLDLRGPSDAIDTAGSSALSAIDRAVKAIRAGECETALVGGVDASAGVAQSVIGIQETAATSEGGSGSVQGGQEGVVMLLLKKLSAAERDGDPIVGVIRASVAGHGGRSQSYALPSATALSELLATAYDQIGIVPSAVAYAELDSTDFDSVGKKALQDLMGEAFGEIGRTTGDVGRQESQYGIRTTGYAGHAAGMASVMSVLQWLAHQQEADRTQTSQVSAAKSFDAERAFANRNEQDQAGPRLAGVTAIGRGGVFAHVVLEAYEPKPREPRASVITPDQPGVFLLSAMDEDALKIRAAEMLSAVSTLPEERIDDVAFTLQTGRDALDARLAVVAGSLRELSAMLDAFVSGKSRQEGVYCGQVSPDNEAVRLLAADDEDCNELVSRWLTKRKFDRLLPLWVHGLHVDWTGMYGSGDARPGRLSLPTYPFGAMRTCTAESAAAVHASAL</sequence>
<dbReference type="SMART" id="SM01294">
    <property type="entry name" value="PKS_PP_betabranch"/>
    <property type="match status" value="1"/>
</dbReference>
<feature type="domain" description="Carrier" evidence="11">
    <location>
        <begin position="427"/>
        <end position="505"/>
    </location>
</feature>
<dbReference type="GO" id="GO:0006633">
    <property type="term" value="P:fatty acid biosynthetic process"/>
    <property type="evidence" value="ECO:0007669"/>
    <property type="project" value="InterPro"/>
</dbReference>
<dbReference type="InterPro" id="IPR014031">
    <property type="entry name" value="Ketoacyl_synth_C"/>
</dbReference>
<dbReference type="Pfam" id="PF08242">
    <property type="entry name" value="Methyltransf_12"/>
    <property type="match status" value="1"/>
</dbReference>
<evidence type="ECO:0000256" key="5">
    <source>
        <dbReference type="ARBA" id="ARBA00022490"/>
    </source>
</evidence>
<dbReference type="RefSeq" id="WP_187434080.1">
    <property type="nucleotide sequence ID" value="NZ_VNHS01000002.1"/>
</dbReference>
<dbReference type="PROSITE" id="PS00606">
    <property type="entry name" value="KS3_1"/>
    <property type="match status" value="1"/>
</dbReference>
<name>A0A5S5CIW3_9BACL</name>
<dbReference type="SUPFAM" id="SSF53335">
    <property type="entry name" value="S-adenosyl-L-methionine-dependent methyltransferases"/>
    <property type="match status" value="1"/>
</dbReference>
<dbReference type="Pfam" id="PF00109">
    <property type="entry name" value="ketoacyl-synt"/>
    <property type="match status" value="2"/>
</dbReference>
<dbReference type="InterPro" id="IPR029063">
    <property type="entry name" value="SAM-dependent_MTases_sf"/>
</dbReference>
<feature type="region of interest" description="Disordered" evidence="10">
    <location>
        <begin position="360"/>
        <end position="422"/>
    </location>
</feature>
<dbReference type="CDD" id="cd02440">
    <property type="entry name" value="AdoMet_MTases"/>
    <property type="match status" value="1"/>
</dbReference>
<accession>A0A5S5CIW3</accession>
<dbReference type="InterPro" id="IPR013217">
    <property type="entry name" value="Methyltransf_12"/>
</dbReference>
<comment type="caution">
    <text evidence="13">The sequence shown here is derived from an EMBL/GenBank/DDBJ whole genome shotgun (WGS) entry which is preliminary data.</text>
</comment>
<feature type="domain" description="Ketosynthase family 3 (KS3)" evidence="12">
    <location>
        <begin position="615"/>
        <end position="1030"/>
    </location>
</feature>
<dbReference type="Pfam" id="PF22621">
    <property type="entry name" value="CurL-like_PKS_C"/>
    <property type="match status" value="1"/>
</dbReference>
<comment type="pathway">
    <text evidence="3">Antibiotic biosynthesis; bacillaene biosynthesis.</text>
</comment>
<keyword evidence="5" id="KW-0963">Cytoplasm</keyword>
<dbReference type="FunFam" id="3.40.47.10:FF:000019">
    <property type="entry name" value="Polyketide synthase type I"/>
    <property type="match status" value="1"/>
</dbReference>
<dbReference type="GO" id="GO:0005886">
    <property type="term" value="C:plasma membrane"/>
    <property type="evidence" value="ECO:0007669"/>
    <property type="project" value="TreeGrafter"/>
</dbReference>
<dbReference type="Gene3D" id="1.10.1200.10">
    <property type="entry name" value="ACP-like"/>
    <property type="match status" value="1"/>
</dbReference>
<dbReference type="InterPro" id="IPR054514">
    <property type="entry name" value="RhiE-like_linker"/>
</dbReference>
<dbReference type="PROSITE" id="PS50075">
    <property type="entry name" value="CARRIER"/>
    <property type="match status" value="1"/>
</dbReference>
<dbReference type="Proteomes" id="UP000323257">
    <property type="component" value="Unassembled WGS sequence"/>
</dbReference>
<dbReference type="CDD" id="cd00833">
    <property type="entry name" value="PKS"/>
    <property type="match status" value="2"/>
</dbReference>
<dbReference type="PROSITE" id="PS52004">
    <property type="entry name" value="KS3_2"/>
    <property type="match status" value="2"/>
</dbReference>
<dbReference type="GO" id="GO:0071770">
    <property type="term" value="P:DIM/DIP cell wall layer assembly"/>
    <property type="evidence" value="ECO:0007669"/>
    <property type="project" value="TreeGrafter"/>
</dbReference>
<evidence type="ECO:0000256" key="8">
    <source>
        <dbReference type="ARBA" id="ARBA00022737"/>
    </source>
</evidence>
<dbReference type="InterPro" id="IPR036736">
    <property type="entry name" value="ACP-like_sf"/>
</dbReference>
<dbReference type="GO" id="GO:0004312">
    <property type="term" value="F:fatty acid synthase activity"/>
    <property type="evidence" value="ECO:0007669"/>
    <property type="project" value="TreeGrafter"/>
</dbReference>
<evidence type="ECO:0000256" key="1">
    <source>
        <dbReference type="ARBA" id="ARBA00003299"/>
    </source>
</evidence>
<dbReference type="InterPro" id="IPR018201">
    <property type="entry name" value="Ketoacyl_synth_AS"/>
</dbReference>
<keyword evidence="7" id="KW-0808">Transferase</keyword>
<dbReference type="Pfam" id="PF02801">
    <property type="entry name" value="Ketoacyl-synt_C"/>
    <property type="match status" value="1"/>
</dbReference>
<keyword evidence="4" id="KW-0596">Phosphopantetheine</keyword>
<evidence type="ECO:0000256" key="9">
    <source>
        <dbReference type="ARBA" id="ARBA00023268"/>
    </source>
</evidence>
<dbReference type="InterPro" id="IPR014030">
    <property type="entry name" value="Ketoacyl_synth_N"/>
</dbReference>
<evidence type="ECO:0000259" key="12">
    <source>
        <dbReference type="PROSITE" id="PS52004"/>
    </source>
</evidence>